<keyword evidence="3" id="KW-1185">Reference proteome</keyword>
<comment type="caution">
    <text evidence="2">The sequence shown here is derived from an EMBL/GenBank/DDBJ whole genome shotgun (WGS) entry which is preliminary data.</text>
</comment>
<dbReference type="EMBL" id="RBWW01000001">
    <property type="protein sequence ID" value="RKS81516.1"/>
    <property type="molecule type" value="Genomic_DNA"/>
</dbReference>
<protein>
    <recommendedName>
        <fullName evidence="4">Adaptin protein</fullName>
    </recommendedName>
</protein>
<accession>A0A495R381</accession>
<gene>
    <name evidence="2" type="ORF">BDK61_0802</name>
</gene>
<proteinExistence type="predicted"/>
<organism evidence="2 3">
    <name type="scientific">Haloarcula quadrata</name>
    <dbReference type="NCBI Taxonomy" id="182779"/>
    <lineage>
        <taxon>Archaea</taxon>
        <taxon>Methanobacteriati</taxon>
        <taxon>Methanobacteriota</taxon>
        <taxon>Stenosarchaea group</taxon>
        <taxon>Halobacteria</taxon>
        <taxon>Halobacteriales</taxon>
        <taxon>Haloarculaceae</taxon>
        <taxon>Haloarcula</taxon>
    </lineage>
</organism>
<dbReference type="Proteomes" id="UP000268233">
    <property type="component" value="Unassembled WGS sequence"/>
</dbReference>
<evidence type="ECO:0000313" key="3">
    <source>
        <dbReference type="Proteomes" id="UP000268233"/>
    </source>
</evidence>
<name>A0A495R381_9EURY</name>
<feature type="region of interest" description="Disordered" evidence="1">
    <location>
        <begin position="160"/>
        <end position="184"/>
    </location>
</feature>
<evidence type="ECO:0000256" key="1">
    <source>
        <dbReference type="SAM" id="MobiDB-lite"/>
    </source>
</evidence>
<evidence type="ECO:0008006" key="4">
    <source>
        <dbReference type="Google" id="ProtNLM"/>
    </source>
</evidence>
<evidence type="ECO:0000313" key="2">
    <source>
        <dbReference type="EMBL" id="RKS81516.1"/>
    </source>
</evidence>
<dbReference type="AlphaFoldDB" id="A0A495R381"/>
<sequence>MICTEPPVSNHIETTERIVLCFDRDSTVSVNGHPEKRAVPIGWIQWWAHCTDIPVWATGNQHLKSEAEIPGLAEAESLWEEYLCNGEYEYENSEFENHIKPRRRDGLRLVQDVYEETFPDEDFRFVAVDDADVSDLSDEGPWNHYFPWDFVTAVESDEAEVEQPPSDAFRNEGVPFNSTDEPDFEIQEQTVTEIKEELRTPISSDR</sequence>
<reference evidence="2 3" key="1">
    <citation type="submission" date="2018-10" db="EMBL/GenBank/DDBJ databases">
        <title>Genomic Encyclopedia of Archaeal and Bacterial Type Strains, Phase II (KMG-II): from individual species to whole genera.</title>
        <authorList>
            <person name="Goeker M."/>
        </authorList>
    </citation>
    <scope>NUCLEOTIDE SEQUENCE [LARGE SCALE GENOMIC DNA]</scope>
    <source>
        <strain evidence="2 3">DSM 11927</strain>
    </source>
</reference>